<dbReference type="SMART" id="SM00855">
    <property type="entry name" value="PGAM"/>
    <property type="match status" value="1"/>
</dbReference>
<gene>
    <name evidence="1" type="ORF">CUC15_10390</name>
</gene>
<evidence type="ECO:0000313" key="1">
    <source>
        <dbReference type="EMBL" id="AXI11151.1"/>
    </source>
</evidence>
<dbReference type="KEGG" id="ocn:CUC15_10390"/>
<sequence>MKKIYFVRHCSADGQHKDSPLTKDGIMQAQLLADFFHEQNITFDRIISSPYLRAIESIKPFAESMGITIDVDNRLEERILSDEPIEDWLEELEYSFNDYAYALHGGESANAVINRANEVLMPILNENTATNAIIVSHGNLLALLYSQFDKSFGFTQWKELGNPDIYLLTFNDEVISFEHVWNSK</sequence>
<organism evidence="1 2">
    <name type="scientific">Oceanobacillus zhaokaii</name>
    <dbReference type="NCBI Taxonomy" id="2052660"/>
    <lineage>
        <taxon>Bacteria</taxon>
        <taxon>Bacillati</taxon>
        <taxon>Bacillota</taxon>
        <taxon>Bacilli</taxon>
        <taxon>Bacillales</taxon>
        <taxon>Bacillaceae</taxon>
        <taxon>Oceanobacillus</taxon>
    </lineage>
</organism>
<dbReference type="PANTHER" id="PTHR48100:SF1">
    <property type="entry name" value="HISTIDINE PHOSPHATASE FAMILY PROTEIN-RELATED"/>
    <property type="match status" value="1"/>
</dbReference>
<dbReference type="AlphaFoldDB" id="A0A345PMC1"/>
<dbReference type="OrthoDB" id="512570at2"/>
<dbReference type="Proteomes" id="UP000253908">
    <property type="component" value="Chromosome"/>
</dbReference>
<dbReference type="InterPro" id="IPR050275">
    <property type="entry name" value="PGM_Phosphatase"/>
</dbReference>
<evidence type="ECO:0000313" key="2">
    <source>
        <dbReference type="Proteomes" id="UP000253908"/>
    </source>
</evidence>
<dbReference type="Pfam" id="PF00300">
    <property type="entry name" value="His_Phos_1"/>
    <property type="match status" value="1"/>
</dbReference>
<dbReference type="GO" id="GO:0016791">
    <property type="term" value="F:phosphatase activity"/>
    <property type="evidence" value="ECO:0007669"/>
    <property type="project" value="TreeGrafter"/>
</dbReference>
<dbReference type="CDD" id="cd07067">
    <property type="entry name" value="HP_PGM_like"/>
    <property type="match status" value="1"/>
</dbReference>
<dbReference type="PANTHER" id="PTHR48100">
    <property type="entry name" value="BROAD-SPECIFICITY PHOSPHATASE YOR283W-RELATED"/>
    <property type="match status" value="1"/>
</dbReference>
<name>A0A345PMC1_9BACI</name>
<reference evidence="2" key="1">
    <citation type="submission" date="2017-11" db="EMBL/GenBank/DDBJ databases">
        <authorList>
            <person name="Zhu W."/>
        </authorList>
    </citation>
    <scope>NUCLEOTIDE SEQUENCE [LARGE SCALE GENOMIC DNA]</scope>
    <source>
        <strain evidence="2">160</strain>
    </source>
</reference>
<keyword evidence="2" id="KW-1185">Reference proteome</keyword>
<dbReference type="SUPFAM" id="SSF53254">
    <property type="entry name" value="Phosphoglycerate mutase-like"/>
    <property type="match status" value="1"/>
</dbReference>
<dbReference type="InterPro" id="IPR013078">
    <property type="entry name" value="His_Pase_superF_clade-1"/>
</dbReference>
<dbReference type="EMBL" id="CP024848">
    <property type="protein sequence ID" value="AXI11151.1"/>
    <property type="molecule type" value="Genomic_DNA"/>
</dbReference>
<protein>
    <submittedName>
        <fullName evidence="1">Histidine phosphatase family protein</fullName>
    </submittedName>
</protein>
<proteinExistence type="predicted"/>
<accession>A0A345PMC1</accession>
<dbReference type="InterPro" id="IPR029033">
    <property type="entry name" value="His_PPase_superfam"/>
</dbReference>
<dbReference type="Gene3D" id="3.40.50.1240">
    <property type="entry name" value="Phosphoglycerate mutase-like"/>
    <property type="match status" value="1"/>
</dbReference>
<dbReference type="GO" id="GO:0005737">
    <property type="term" value="C:cytoplasm"/>
    <property type="evidence" value="ECO:0007669"/>
    <property type="project" value="TreeGrafter"/>
</dbReference>